<reference evidence="2 3" key="1">
    <citation type="submission" date="2017-03" db="EMBL/GenBank/DDBJ databases">
        <title>Genome Survey of Euroglyphus maynei.</title>
        <authorList>
            <person name="Arlian L.G."/>
            <person name="Morgan M.S."/>
            <person name="Rider S.D."/>
        </authorList>
    </citation>
    <scope>NUCLEOTIDE SEQUENCE [LARGE SCALE GENOMIC DNA]</scope>
    <source>
        <strain evidence="2">Arlian Lab</strain>
        <tissue evidence="2">Whole body</tissue>
    </source>
</reference>
<dbReference type="EMBL" id="MUJZ01005861">
    <property type="protein sequence ID" value="OTF82970.1"/>
    <property type="molecule type" value="Genomic_DNA"/>
</dbReference>
<protein>
    <submittedName>
        <fullName evidence="2">Uncharacterized protein</fullName>
    </submittedName>
</protein>
<organism evidence="2 3">
    <name type="scientific">Euroglyphus maynei</name>
    <name type="common">Mayne's house dust mite</name>
    <dbReference type="NCBI Taxonomy" id="6958"/>
    <lineage>
        <taxon>Eukaryota</taxon>
        <taxon>Metazoa</taxon>
        <taxon>Ecdysozoa</taxon>
        <taxon>Arthropoda</taxon>
        <taxon>Chelicerata</taxon>
        <taxon>Arachnida</taxon>
        <taxon>Acari</taxon>
        <taxon>Acariformes</taxon>
        <taxon>Sarcoptiformes</taxon>
        <taxon>Astigmata</taxon>
        <taxon>Psoroptidia</taxon>
        <taxon>Analgoidea</taxon>
        <taxon>Pyroglyphidae</taxon>
        <taxon>Pyroglyphinae</taxon>
        <taxon>Euroglyphus</taxon>
    </lineage>
</organism>
<evidence type="ECO:0000313" key="3">
    <source>
        <dbReference type="Proteomes" id="UP000194236"/>
    </source>
</evidence>
<comment type="caution">
    <text evidence="2">The sequence shown here is derived from an EMBL/GenBank/DDBJ whole genome shotgun (WGS) entry which is preliminary data.</text>
</comment>
<accession>A0A1Y3BPR4</accession>
<name>A0A1Y3BPR4_EURMA</name>
<evidence type="ECO:0000313" key="2">
    <source>
        <dbReference type="EMBL" id="OTF82970.1"/>
    </source>
</evidence>
<gene>
    <name evidence="2" type="ORF">BLA29_015048</name>
</gene>
<dbReference type="AlphaFoldDB" id="A0A1Y3BPR4"/>
<sequence>MPFIQAIRKWVENEKRKLKFERKRERRQQMKLAKQEKRKASKSADNVDFSTTIGAREDGSNSSSPTSTIEDMNDNK</sequence>
<feature type="non-terminal residue" evidence="2">
    <location>
        <position position="76"/>
    </location>
</feature>
<feature type="region of interest" description="Disordered" evidence="1">
    <location>
        <begin position="21"/>
        <end position="76"/>
    </location>
</feature>
<dbReference type="Proteomes" id="UP000194236">
    <property type="component" value="Unassembled WGS sequence"/>
</dbReference>
<keyword evidence="3" id="KW-1185">Reference proteome</keyword>
<evidence type="ECO:0000256" key="1">
    <source>
        <dbReference type="SAM" id="MobiDB-lite"/>
    </source>
</evidence>
<proteinExistence type="predicted"/>
<feature type="compositionally biased region" description="Polar residues" evidence="1">
    <location>
        <begin position="60"/>
        <end position="70"/>
    </location>
</feature>